<dbReference type="GO" id="GO:0008688">
    <property type="term" value="F:3-(3-hydroxyphenyl)propionate hydroxylase activity"/>
    <property type="evidence" value="ECO:0007669"/>
    <property type="project" value="TreeGrafter"/>
</dbReference>
<sequence length="538" mass="58752">MTDEMSGDDAGYDLVIVGLGPSGAAAANAAGAFGLRTLVVERDLAIFERQRAIALDDEALRVIRGLGLYDEVTAHMHLGVTARFIGLDGKPFLATPAEPTAYTGHSLANFFHQPALEHALRDGLKRYACVEVKAGWTAEFVGQDADEVTLRLSDVDGDRRVVRARYVLACDGGSSSMRKQLDIPFAGTSYSEQWMDVQALVKRPLHRDPHFDFVCSPDRPGVRCPCPGGYYRWEWRVNPGEDAETMLAEDNVWRMLAAEGVTPDDIDIARTWSYTFHVRKAKQWRRGRVLLLGDAAHVMPPFAGQGISGAFRDTANVVWKLEAVIRGRAGDRLLDTYQSEREPHHDAMTNRAVTFGRLVMTSNRTVEKLRDNVFRATSKIPGVMTAVVRHIAKPTPLGPGCLPTGKQNALVGYLIAPARVALPGIRMSDIDEALGPGWVILGLDEDPRTAMPKATVADWERFGARFLTIRPGTSVVEGEEIGDPTGQLWNTMTTNGARFVVVRPDRYVFAAVADAHSVAAPMYAACAAPCAETSGLPD</sequence>
<dbReference type="PRINTS" id="PR00420">
    <property type="entry name" value="RNGMNOXGNASE"/>
</dbReference>
<dbReference type="SUPFAM" id="SSF51905">
    <property type="entry name" value="FAD/NAD(P)-binding domain"/>
    <property type="match status" value="1"/>
</dbReference>
<dbReference type="GO" id="GO:0019622">
    <property type="term" value="P:3-(3-hydroxy)phenylpropionate catabolic process"/>
    <property type="evidence" value="ECO:0007669"/>
    <property type="project" value="TreeGrafter"/>
</dbReference>
<dbReference type="STRING" id="1502745.SAMN02799620_01366"/>
<evidence type="ECO:0000259" key="2">
    <source>
        <dbReference type="Pfam" id="PF01494"/>
    </source>
</evidence>
<dbReference type="Gene3D" id="3.30.70.2450">
    <property type="match status" value="1"/>
</dbReference>
<dbReference type="InterPro" id="IPR002938">
    <property type="entry name" value="FAD-bd"/>
</dbReference>
<dbReference type="NCBIfam" id="NF004829">
    <property type="entry name" value="PRK06183.1-3"/>
    <property type="match status" value="1"/>
</dbReference>
<dbReference type="InterPro" id="IPR050631">
    <property type="entry name" value="PheA/TfdB_FAD_monoxygenase"/>
</dbReference>
<feature type="domain" description="FAD-binding" evidence="2">
    <location>
        <begin position="13"/>
        <end position="351"/>
    </location>
</feature>
<dbReference type="AlphaFoldDB" id="A0A1G4VMF2"/>
<name>A0A1G4VMF2_9MYCO</name>
<dbReference type="GO" id="GO:0071949">
    <property type="term" value="F:FAD binding"/>
    <property type="evidence" value="ECO:0007669"/>
    <property type="project" value="InterPro"/>
</dbReference>
<dbReference type="InterPro" id="IPR036188">
    <property type="entry name" value="FAD/NAD-bd_sf"/>
</dbReference>
<dbReference type="Proteomes" id="UP000199707">
    <property type="component" value="Unassembled WGS sequence"/>
</dbReference>
<evidence type="ECO:0000313" key="3">
    <source>
        <dbReference type="EMBL" id="SCX08988.1"/>
    </source>
</evidence>
<protein>
    <submittedName>
        <fullName evidence="3">3-(3-hydroxy-phenyl)propionate hydroxylase</fullName>
    </submittedName>
</protein>
<keyword evidence="1" id="KW-0560">Oxidoreductase</keyword>
<proteinExistence type="predicted"/>
<dbReference type="Pfam" id="PF01494">
    <property type="entry name" value="FAD_binding_3"/>
    <property type="match status" value="1"/>
</dbReference>
<reference evidence="4" key="1">
    <citation type="submission" date="2016-10" db="EMBL/GenBank/DDBJ databases">
        <authorList>
            <person name="Varghese N."/>
            <person name="Submissions S."/>
        </authorList>
    </citation>
    <scope>NUCLEOTIDE SEQUENCE [LARGE SCALE GENOMIC DNA]</scope>
    <source>
        <strain evidence="4">UNC267MFSha1.1M11</strain>
    </source>
</reference>
<evidence type="ECO:0000256" key="1">
    <source>
        <dbReference type="ARBA" id="ARBA00023002"/>
    </source>
</evidence>
<dbReference type="PANTHER" id="PTHR43476:SF3">
    <property type="entry name" value="FAD-BINDING MONOOXYGENASE"/>
    <property type="match status" value="1"/>
</dbReference>
<dbReference type="PANTHER" id="PTHR43476">
    <property type="entry name" value="3-(3-HYDROXY-PHENYL)PROPIONATE/3-HYDROXYCINNAMIC ACID HYDROXYLASE"/>
    <property type="match status" value="1"/>
</dbReference>
<gene>
    <name evidence="3" type="ORF">SAMN02799620_01366</name>
</gene>
<accession>A0A1G4VMF2</accession>
<dbReference type="Gene3D" id="3.50.50.60">
    <property type="entry name" value="FAD/NAD(P)-binding domain"/>
    <property type="match status" value="1"/>
</dbReference>
<dbReference type="EMBL" id="FMUB01000002">
    <property type="protein sequence ID" value="SCX08988.1"/>
    <property type="molecule type" value="Genomic_DNA"/>
</dbReference>
<organism evidence="3 4">
    <name type="scientific">Mycolicibacterium fluoranthenivorans</name>
    <dbReference type="NCBI Taxonomy" id="258505"/>
    <lineage>
        <taxon>Bacteria</taxon>
        <taxon>Bacillati</taxon>
        <taxon>Actinomycetota</taxon>
        <taxon>Actinomycetes</taxon>
        <taxon>Mycobacteriales</taxon>
        <taxon>Mycobacteriaceae</taxon>
        <taxon>Mycolicibacterium</taxon>
    </lineage>
</organism>
<evidence type="ECO:0000313" key="4">
    <source>
        <dbReference type="Proteomes" id="UP000199707"/>
    </source>
</evidence>